<dbReference type="GeneTree" id="ENSGT00390000004280"/>
<name>A0A2I3MMU6_PAPAN</name>
<evidence type="ECO:0000256" key="2">
    <source>
        <dbReference type="ARBA" id="ARBA00023027"/>
    </source>
</evidence>
<dbReference type="InterPro" id="IPR017938">
    <property type="entry name" value="Riboflavin_synthase-like_b-brl"/>
</dbReference>
<dbReference type="PANTHER" id="PTHR46505">
    <property type="entry name" value="OXIDOREDUCTASE NAD-BINDING DOMAIN-CONTAINING PROTEIN 1"/>
    <property type="match status" value="1"/>
</dbReference>
<dbReference type="PANTHER" id="PTHR46505:SF1">
    <property type="entry name" value="OXIDOREDUCTASE NAD-BINDING DOMAIN-CONTAINING PROTEIN 1"/>
    <property type="match status" value="1"/>
</dbReference>
<proteinExistence type="predicted"/>
<dbReference type="Gene3D" id="3.40.50.80">
    <property type="entry name" value="Nucleotide-binding domain of ferredoxin-NADP reductase (FNR) module"/>
    <property type="match status" value="1"/>
</dbReference>
<dbReference type="SUPFAM" id="SSF63380">
    <property type="entry name" value="Riboflavin synthase domain-like"/>
    <property type="match status" value="1"/>
</dbReference>
<keyword evidence="5" id="KW-1185">Reference proteome</keyword>
<gene>
    <name evidence="4" type="primary">OXNAD1</name>
</gene>
<dbReference type="InterPro" id="IPR013121">
    <property type="entry name" value="Fe_red_NAD-bd_6"/>
</dbReference>
<reference evidence="4 5" key="1">
    <citation type="submission" date="2012-03" db="EMBL/GenBank/DDBJ databases">
        <title>Whole Genome Assembly of Papio anubis.</title>
        <authorList>
            <person name="Liu Y.L."/>
            <person name="Abraham K.A."/>
            <person name="Akbar H.A."/>
            <person name="Ali S.A."/>
            <person name="Anosike U.A."/>
            <person name="Aqrawi P.A."/>
            <person name="Arias F.A."/>
            <person name="Attaway T.A."/>
            <person name="Awwad R.A."/>
            <person name="Babu C.B."/>
            <person name="Bandaranaike D.B."/>
            <person name="Battles P.B."/>
            <person name="Bell A.B."/>
            <person name="Beltran B.B."/>
            <person name="Berhane-Mersha D.B."/>
            <person name="Bess C.B."/>
            <person name="Bickham C.B."/>
            <person name="Bolden T.B."/>
            <person name="Carter K.C."/>
            <person name="Chau D.C."/>
            <person name="Chavez A.C."/>
            <person name="Clerc-Blankenburg K.C."/>
            <person name="Coyle M.C."/>
            <person name="Dao M.D."/>
            <person name="Davila M.L.D."/>
            <person name="Davy-Carroll L.D."/>
            <person name="Denson S.D."/>
            <person name="Dinh H.D."/>
            <person name="Fernandez S.F."/>
            <person name="Fernando P.F."/>
            <person name="Forbes L.F."/>
            <person name="Francis C.F."/>
            <person name="Francisco L.F."/>
            <person name="Fu Q.F."/>
            <person name="Garcia-Iii R.G."/>
            <person name="Garrett T.G."/>
            <person name="Gross S.G."/>
            <person name="Gubbala S.G."/>
            <person name="Hirani K.H."/>
            <person name="Hogues M.H."/>
            <person name="Hollins B.H."/>
            <person name="Jackson L.J."/>
            <person name="Javaid M.J."/>
            <person name="Jhangiani S.J."/>
            <person name="Johnson A.J."/>
            <person name="Johnson B.J."/>
            <person name="Jones J.J."/>
            <person name="Joshi V.J."/>
            <person name="Kalu J.K."/>
            <person name="Khan N.K."/>
            <person name="Korchina V.K."/>
            <person name="Kovar C.K."/>
            <person name="Lago L.L."/>
            <person name="Lara F.L."/>
            <person name="Le T.-K.L."/>
            <person name="Lee S.L."/>
            <person name="Legall-Iii F.L."/>
            <person name="Lemon S.L."/>
            <person name="Liu J.L."/>
            <person name="Liu Y.-S.L."/>
            <person name="Liyanage D.L."/>
            <person name="Lopez J.L."/>
            <person name="Lorensuhewa L.L."/>
            <person name="Mata R.M."/>
            <person name="Mathew T.M."/>
            <person name="Mercado C.M."/>
            <person name="Mercado I.M."/>
            <person name="Morales K.M."/>
            <person name="Morgan M.M."/>
            <person name="Munidasa M.M."/>
            <person name="Ngo D.N."/>
            <person name="Nguyen L.N."/>
            <person name="Nguyen T.N."/>
            <person name="Nguyen N.N."/>
            <person name="Obregon M.O."/>
            <person name="Okwuonu G.O."/>
            <person name="Ongeri F.O."/>
            <person name="Onwere C.O."/>
            <person name="Osifeso I.O."/>
            <person name="Parra A.P."/>
            <person name="Patil S.P."/>
            <person name="Perez A.P."/>
            <person name="Perez Y.P."/>
            <person name="Pham C.P."/>
            <person name="Pu L.-L.P."/>
            <person name="Puazo M.P."/>
            <person name="Quiroz J.Q."/>
            <person name="Rouhana J.R."/>
            <person name="Ruiz M.R."/>
            <person name="Ruiz S.-J.R."/>
            <person name="Saada N.S."/>
            <person name="Santibanez J.S."/>
            <person name="Scheel M.S."/>
            <person name="Schneider B.S."/>
            <person name="Simmons D.S."/>
            <person name="Sisson I.S."/>
            <person name="Tang L.-Y.T."/>
            <person name="Thornton R.T."/>
            <person name="Tisius J.T."/>
            <person name="Toledanes G.T."/>
            <person name="Trejos Z.T."/>
            <person name="Usmani K.U."/>
            <person name="Varghese R.V."/>
            <person name="Vattathil S.V."/>
            <person name="Vee V.V."/>
            <person name="Walker D.W."/>
            <person name="Weissenberger G.W."/>
            <person name="White C.W."/>
            <person name="Williams A.W."/>
            <person name="Woodworth J.W."/>
            <person name="Wright R.W."/>
            <person name="Zhu Y.Z."/>
            <person name="Han Y.H."/>
            <person name="Newsham I.N."/>
            <person name="Nazareth L.N."/>
            <person name="Worley K.W."/>
            <person name="Muzny D.M."/>
            <person name="Rogers J.R."/>
            <person name="Gibbs R.G."/>
        </authorList>
    </citation>
    <scope>NUCLEOTIDE SEQUENCE [LARGE SCALE GENOMIC DNA]</scope>
</reference>
<sequence>MACAAVMIPGLLRCSVGAIRTEAASLRLTLSTLRHLTLTSIMKSKRKTDHMERTASVVRREIVSAAKVCGAASESPSVKSLRLLVADQDFSFKAGQWVDFFIPGVSVVGGFSICSSPRLLEQERMIELAVKYTNHPPALWVHNTCTLDSEVAVRVGGEFFFDPQPADASRNLVLIAGGVGINPLLSILRHAADLLRERANKRSGYEIGTIKLFYSAKNTSELLFKKNILDLVNEFPEKIACSLHVTKQTTQISAELKPYITGESPKDILTISMQLFDGHTSWLSVDALLLEVAGWECHYLGNWGDFSWKNRYLVGFTHYIQVSCCLC</sequence>
<dbReference type="AlphaFoldDB" id="A0A2I3MMU6"/>
<evidence type="ECO:0000313" key="4">
    <source>
        <dbReference type="Ensembl" id="ENSPANP00000037000.2"/>
    </source>
</evidence>
<dbReference type="Bgee" id="ENSPANG00000006447">
    <property type="expression patterns" value="Expressed in metanephros cortex and 64 other cell types or tissues"/>
</dbReference>
<dbReference type="InterPro" id="IPR039261">
    <property type="entry name" value="FNR_nucleotide-bd"/>
</dbReference>
<evidence type="ECO:0000256" key="1">
    <source>
        <dbReference type="ARBA" id="ARBA00023002"/>
    </source>
</evidence>
<keyword evidence="2" id="KW-0520">NAD</keyword>
<reference evidence="4" key="2">
    <citation type="submission" date="2025-08" db="UniProtKB">
        <authorList>
            <consortium name="Ensembl"/>
        </authorList>
    </citation>
    <scope>IDENTIFICATION</scope>
</reference>
<evidence type="ECO:0000259" key="3">
    <source>
        <dbReference type="PROSITE" id="PS51384"/>
    </source>
</evidence>
<dbReference type="Ensembl" id="ENSPANT00000048763.2">
    <property type="protein sequence ID" value="ENSPANP00000037000.2"/>
    <property type="gene ID" value="ENSPANG00000006447.3"/>
</dbReference>
<feature type="domain" description="FAD-binding FR-type" evidence="3">
    <location>
        <begin position="50"/>
        <end position="186"/>
    </location>
</feature>
<dbReference type="ExpressionAtlas" id="A0A2I3MMU6">
    <property type="expression patterns" value="baseline"/>
</dbReference>
<protein>
    <submittedName>
        <fullName evidence="4">Oxidoreductase NAD binding domain containing 1</fullName>
    </submittedName>
</protein>
<accession>A0A2I3MMU6</accession>
<dbReference type="GO" id="GO:0016491">
    <property type="term" value="F:oxidoreductase activity"/>
    <property type="evidence" value="ECO:0007669"/>
    <property type="project" value="UniProtKB-KW"/>
</dbReference>
<dbReference type="CDD" id="cd00322">
    <property type="entry name" value="FNR_like"/>
    <property type="match status" value="1"/>
</dbReference>
<reference evidence="4" key="3">
    <citation type="submission" date="2025-09" db="UniProtKB">
        <authorList>
            <consortium name="Ensembl"/>
        </authorList>
    </citation>
    <scope>IDENTIFICATION</scope>
</reference>
<evidence type="ECO:0000313" key="5">
    <source>
        <dbReference type="Proteomes" id="UP000028761"/>
    </source>
</evidence>
<organism evidence="4 5">
    <name type="scientific">Papio anubis</name>
    <name type="common">Olive baboon</name>
    <dbReference type="NCBI Taxonomy" id="9555"/>
    <lineage>
        <taxon>Eukaryota</taxon>
        <taxon>Metazoa</taxon>
        <taxon>Chordata</taxon>
        <taxon>Craniata</taxon>
        <taxon>Vertebrata</taxon>
        <taxon>Euteleostomi</taxon>
        <taxon>Mammalia</taxon>
        <taxon>Eutheria</taxon>
        <taxon>Euarchontoglires</taxon>
        <taxon>Primates</taxon>
        <taxon>Haplorrhini</taxon>
        <taxon>Catarrhini</taxon>
        <taxon>Cercopithecidae</taxon>
        <taxon>Cercopithecinae</taxon>
        <taxon>Papio</taxon>
    </lineage>
</organism>
<dbReference type="PROSITE" id="PS51384">
    <property type="entry name" value="FAD_FR"/>
    <property type="match status" value="1"/>
</dbReference>
<dbReference type="Pfam" id="PF08030">
    <property type="entry name" value="NAD_binding_6"/>
    <property type="match status" value="1"/>
</dbReference>
<dbReference type="Proteomes" id="UP000028761">
    <property type="component" value="Chromosome 2"/>
</dbReference>
<dbReference type="Gene3D" id="2.40.30.10">
    <property type="entry name" value="Translation factors"/>
    <property type="match status" value="1"/>
</dbReference>
<dbReference type="InterPro" id="IPR052128">
    <property type="entry name" value="Oxidoreductase_NAD-binding"/>
</dbReference>
<dbReference type="InterPro" id="IPR017927">
    <property type="entry name" value="FAD-bd_FR_type"/>
</dbReference>
<keyword evidence="1" id="KW-0560">Oxidoreductase</keyword>
<dbReference type="SUPFAM" id="SSF52343">
    <property type="entry name" value="Ferredoxin reductase-like, C-terminal NADP-linked domain"/>
    <property type="match status" value="1"/>
</dbReference>
<dbReference type="PRINTS" id="PR00410">
    <property type="entry name" value="PHEHYDRXLASE"/>
</dbReference>
<dbReference type="GO" id="GO:0005739">
    <property type="term" value="C:mitochondrion"/>
    <property type="evidence" value="ECO:0007669"/>
    <property type="project" value="TreeGrafter"/>
</dbReference>